<reference evidence="2" key="1">
    <citation type="submission" date="2013-11" db="EMBL/GenBank/DDBJ databases">
        <title>Genome sequence of the fusiform rust pathogen reveals effectors for host alternation and coevolution with pine.</title>
        <authorList>
            <consortium name="DOE Joint Genome Institute"/>
            <person name="Smith K."/>
            <person name="Pendleton A."/>
            <person name="Kubisiak T."/>
            <person name="Anderson C."/>
            <person name="Salamov A."/>
            <person name="Aerts A."/>
            <person name="Riley R."/>
            <person name="Clum A."/>
            <person name="Lindquist E."/>
            <person name="Ence D."/>
            <person name="Campbell M."/>
            <person name="Kronenberg Z."/>
            <person name="Feau N."/>
            <person name="Dhillon B."/>
            <person name="Hamelin R."/>
            <person name="Burleigh J."/>
            <person name="Smith J."/>
            <person name="Yandell M."/>
            <person name="Nelson C."/>
            <person name="Grigoriev I."/>
            <person name="Davis J."/>
        </authorList>
    </citation>
    <scope>NUCLEOTIDE SEQUENCE</scope>
    <source>
        <strain evidence="2">G11</strain>
    </source>
</reference>
<feature type="region of interest" description="Disordered" evidence="1">
    <location>
        <begin position="1"/>
        <end position="23"/>
    </location>
</feature>
<name>A0A9P6T8G6_9BASI</name>
<dbReference type="EMBL" id="MU167331">
    <property type="protein sequence ID" value="KAG0143001.1"/>
    <property type="molecule type" value="Genomic_DNA"/>
</dbReference>
<comment type="caution">
    <text evidence="2">The sequence shown here is derived from an EMBL/GenBank/DDBJ whole genome shotgun (WGS) entry which is preliminary data.</text>
</comment>
<gene>
    <name evidence="2" type="ORF">CROQUDRAFT_96847</name>
</gene>
<feature type="compositionally biased region" description="Polar residues" evidence="1">
    <location>
        <begin position="7"/>
        <end position="16"/>
    </location>
</feature>
<keyword evidence="3" id="KW-1185">Reference proteome</keyword>
<evidence type="ECO:0000256" key="1">
    <source>
        <dbReference type="SAM" id="MobiDB-lite"/>
    </source>
</evidence>
<sequence length="53" mass="5761">MEEDSYPQASTFSPANSGKEDPITPAIYLLEELEGLPNQLKEDSSVFGNEASN</sequence>
<protein>
    <submittedName>
        <fullName evidence="2">Uncharacterized protein</fullName>
    </submittedName>
</protein>
<evidence type="ECO:0000313" key="3">
    <source>
        <dbReference type="Proteomes" id="UP000886653"/>
    </source>
</evidence>
<organism evidence="2 3">
    <name type="scientific">Cronartium quercuum f. sp. fusiforme G11</name>
    <dbReference type="NCBI Taxonomy" id="708437"/>
    <lineage>
        <taxon>Eukaryota</taxon>
        <taxon>Fungi</taxon>
        <taxon>Dikarya</taxon>
        <taxon>Basidiomycota</taxon>
        <taxon>Pucciniomycotina</taxon>
        <taxon>Pucciniomycetes</taxon>
        <taxon>Pucciniales</taxon>
        <taxon>Coleosporiaceae</taxon>
        <taxon>Cronartium</taxon>
    </lineage>
</organism>
<proteinExistence type="predicted"/>
<evidence type="ECO:0000313" key="2">
    <source>
        <dbReference type="EMBL" id="KAG0143001.1"/>
    </source>
</evidence>
<dbReference type="AlphaFoldDB" id="A0A9P6T8G6"/>
<accession>A0A9P6T8G6</accession>
<dbReference type="Proteomes" id="UP000886653">
    <property type="component" value="Unassembled WGS sequence"/>
</dbReference>